<proteinExistence type="predicted"/>
<evidence type="ECO:0000313" key="2">
    <source>
        <dbReference type="Proteomes" id="UP000241282"/>
    </source>
</evidence>
<sequence length="206" mass="21527">MEHVNIPDSQRHEVKGASTAALNTVLHSDGDGTTTFKFVDYSNIANVPVIDGYEFVLSSFSGANQQPASVDTPLQVTFGSAQTTTDVNLASNGTVTFNTAGNYIVTFFLRFGRTGGAGTSVILNRILLNGLQGLNTNTCSFDNTSITIPFSATLGFNVTPGTTLAMEIMRDSSGNNSGGLLATTPILSGWNISPSATIIVSKFSGS</sequence>
<accession>A0A2H5BQF2</accession>
<gene>
    <name evidence="1" type="primary">TC6_011</name>
</gene>
<dbReference type="Proteomes" id="UP000241282">
    <property type="component" value="Segment"/>
</dbReference>
<protein>
    <submittedName>
        <fullName evidence="1">Uncharacterized protein</fullName>
    </submittedName>
</protein>
<dbReference type="EMBL" id="MG676466">
    <property type="protein sequence ID" value="AUG88522.1"/>
    <property type="molecule type" value="Genomic_DNA"/>
</dbReference>
<evidence type="ECO:0000313" key="1">
    <source>
        <dbReference type="EMBL" id="AUG88522.1"/>
    </source>
</evidence>
<name>A0A2H5BQF2_9CAUD</name>
<reference evidence="1 2" key="1">
    <citation type="submission" date="2017-12" db="EMBL/GenBank/DDBJ databases">
        <title>Genomic identification of Pseudomonas aeruginosa phage TC6.</title>
        <authorList>
            <person name="Lu S."/>
            <person name="Tang C."/>
            <person name="Deng C."/>
            <person name="Zhang Y."/>
            <person name="Xiao C."/>
        </authorList>
    </citation>
    <scope>NUCLEOTIDE SEQUENCE [LARGE SCALE GENOMIC DNA]</scope>
</reference>
<organism evidence="1 2">
    <name type="scientific">Pseudomonas phage TC6</name>
    <dbReference type="NCBI Taxonomy" id="2060947"/>
    <lineage>
        <taxon>Viruses</taxon>
        <taxon>Duplodnaviria</taxon>
        <taxon>Heunggongvirae</taxon>
        <taxon>Uroviricota</taxon>
        <taxon>Caudoviricetes</taxon>
        <taxon>Zobellviridae</taxon>
        <taxon>Paundecimvirus</taxon>
        <taxon>Paundecimvirus PA11</taxon>
    </lineage>
</organism>